<accession>A0ABU1F7K7</accession>
<dbReference type="Pfam" id="PF00300">
    <property type="entry name" value="His_Phos_1"/>
    <property type="match status" value="1"/>
</dbReference>
<dbReference type="GO" id="GO:0016787">
    <property type="term" value="F:hydrolase activity"/>
    <property type="evidence" value="ECO:0007669"/>
    <property type="project" value="UniProtKB-KW"/>
</dbReference>
<comment type="caution">
    <text evidence="1">The sequence shown here is derived from an EMBL/GenBank/DDBJ whole genome shotgun (WGS) entry which is preliminary data.</text>
</comment>
<keyword evidence="1" id="KW-0378">Hydrolase</keyword>
<evidence type="ECO:0000313" key="2">
    <source>
        <dbReference type="Proteomes" id="UP001247754"/>
    </source>
</evidence>
<dbReference type="Gene3D" id="3.40.50.1240">
    <property type="entry name" value="Phosphoglycerate mutase-like"/>
    <property type="match status" value="1"/>
</dbReference>
<proteinExistence type="predicted"/>
<dbReference type="SUPFAM" id="SSF53254">
    <property type="entry name" value="Phosphoglycerate mutase-like"/>
    <property type="match status" value="1"/>
</dbReference>
<dbReference type="EC" id="3.1.3.-" evidence="1"/>
<reference evidence="1 2" key="1">
    <citation type="submission" date="2023-09" db="EMBL/GenBank/DDBJ databases">
        <title>Xinfangfangia sedmenti sp. nov., isolated the sedment.</title>
        <authorList>
            <person name="Xu L."/>
        </authorList>
    </citation>
    <scope>NUCLEOTIDE SEQUENCE [LARGE SCALE GENOMIC DNA]</scope>
    <source>
        <strain evidence="1 2">LG-4</strain>
    </source>
</reference>
<dbReference type="SMART" id="SM00855">
    <property type="entry name" value="PGAM"/>
    <property type="match status" value="1"/>
</dbReference>
<gene>
    <name evidence="1" type="ORF">RGD00_09580</name>
</gene>
<name>A0ABU1F7K7_9RHOB</name>
<sequence length="186" mass="18624">MTSVTEFVLIRHAPVAGVTGLTGRRDVAAVLPDAGALAAVRAAAGPVGRVLVSPARRCRDTAAALFPGMAAAEDARLWEQDFGAWEGAVPPDLGPLPRAALASHAPPGGESFADLCARLAPALTGAAQGGRVAVVAHAGTVRGALALALDSPAAALAFEVAPLSLSLVRAFPGPVWSIGYVNRIAG</sequence>
<dbReference type="Proteomes" id="UP001247754">
    <property type="component" value="Unassembled WGS sequence"/>
</dbReference>
<dbReference type="InterPro" id="IPR013078">
    <property type="entry name" value="His_Pase_superF_clade-1"/>
</dbReference>
<dbReference type="InterPro" id="IPR029033">
    <property type="entry name" value="His_PPase_superfam"/>
</dbReference>
<organism evidence="1 2">
    <name type="scientific">Ruixingdingia sedimenti</name>
    <dbReference type="NCBI Taxonomy" id="3073604"/>
    <lineage>
        <taxon>Bacteria</taxon>
        <taxon>Pseudomonadati</taxon>
        <taxon>Pseudomonadota</taxon>
        <taxon>Alphaproteobacteria</taxon>
        <taxon>Rhodobacterales</taxon>
        <taxon>Paracoccaceae</taxon>
        <taxon>Ruixingdingia</taxon>
    </lineage>
</organism>
<dbReference type="RefSeq" id="WP_310457100.1">
    <property type="nucleotide sequence ID" value="NZ_JAVKPH010000008.1"/>
</dbReference>
<dbReference type="EMBL" id="JAVKPH010000008">
    <property type="protein sequence ID" value="MDR5652855.1"/>
    <property type="molecule type" value="Genomic_DNA"/>
</dbReference>
<protein>
    <submittedName>
        <fullName evidence="1">Histidine phosphatase family protein</fullName>
        <ecNumber evidence="1">3.1.3.-</ecNumber>
    </submittedName>
</protein>
<keyword evidence="2" id="KW-1185">Reference proteome</keyword>
<evidence type="ECO:0000313" key="1">
    <source>
        <dbReference type="EMBL" id="MDR5652855.1"/>
    </source>
</evidence>